<dbReference type="STRING" id="1664694.A0A0N0NLW6"/>
<evidence type="ECO:0000313" key="6">
    <source>
        <dbReference type="EMBL" id="KPI39658.1"/>
    </source>
</evidence>
<dbReference type="OrthoDB" id="1740265at2759"/>
<dbReference type="VEuPathDB" id="FungiDB:AB675_3387"/>
<dbReference type="PANTHER" id="PTHR10357">
    <property type="entry name" value="ALPHA-AMYLASE FAMILY MEMBER"/>
    <property type="match status" value="1"/>
</dbReference>
<gene>
    <name evidence="6" type="ORF">AB675_3387</name>
</gene>
<dbReference type="EMBL" id="LFJN01000014">
    <property type="protein sequence ID" value="KPI39658.1"/>
    <property type="molecule type" value="Genomic_DNA"/>
</dbReference>
<dbReference type="RefSeq" id="XP_017999621.1">
    <property type="nucleotide sequence ID" value="XM_018143433.1"/>
</dbReference>
<evidence type="ECO:0000256" key="1">
    <source>
        <dbReference type="ARBA" id="ARBA00008061"/>
    </source>
</evidence>
<sequence length="628" mass="71731">MASSLQTKTLPPTTNLTMEIRHNGLDTSSITPKPNTASSKRSWWKTTTVYQIWPASFLDTTGSGLGDLRGIICKLPYLHNLGIETIWLSPMYDGPQQDMGYDISDYTAIYPPYGTMEDMEELIAKIHALGMRIILDLVVNHTSDQHKWFQSSKTGNGLHKDWYIWRDGKPNPKPSTDANKPTIPLPPNNWASVFGGPAWTWCPSRQQYYLHIFAPGQPDLDWENDAVRAAVHKDALRFWFEKGIDGFRVDTCNIYSKNQKLLARDGRVTERTKPLGECDPGIINGPRIHEFWSEMRREVINKYVGGDPLMVGELADSSVEETLRFIGRTGPKKEVKEELSMVFDFSYVDLGREDALPHLIKPIDLPAAKRAMGTRTSNYLTAGAWTSIFKENHDRPRSVSRHPGPTDPKNWSRIAKLLAMMTGTLSGTLFLYQGEEIGMTNINPDTWSPGDLKDIASLNYLQAMRERYPNDPVMWDKAWRGVCAVGRDNARTPVQWANRKNGGFSDGSRTWMRVNENYREGVNVEEQEGKQGSVLEFWRRMLKLRRREEGLFVLGGYRCVDEENERTWTFEKTADGGKGRAWVVLNFSDDEVEFERPKWARELALTNYGGERDTKEDKLAPWEGRIYM</sequence>
<dbReference type="PANTHER" id="PTHR10357:SF179">
    <property type="entry name" value="NEUTRAL AND BASIC AMINO ACID TRANSPORT PROTEIN RBAT"/>
    <property type="match status" value="1"/>
</dbReference>
<dbReference type="SMART" id="SM00642">
    <property type="entry name" value="Aamy"/>
    <property type="match status" value="1"/>
</dbReference>
<keyword evidence="2" id="KW-0378">Hydrolase</keyword>
<evidence type="ECO:0000256" key="3">
    <source>
        <dbReference type="ARBA" id="ARBA00023295"/>
    </source>
</evidence>
<dbReference type="SUPFAM" id="SSF51011">
    <property type="entry name" value="Glycosyl hydrolase domain"/>
    <property type="match status" value="1"/>
</dbReference>
<reference evidence="6 7" key="1">
    <citation type="submission" date="2015-06" db="EMBL/GenBank/DDBJ databases">
        <title>Draft genome of the ant-associated black yeast Phialophora attae CBS 131958.</title>
        <authorList>
            <person name="Moreno L.F."/>
            <person name="Stielow B.J."/>
            <person name="de Hoog S."/>
            <person name="Vicente V.A."/>
            <person name="Weiss V.A."/>
            <person name="de Vries M."/>
            <person name="Cruz L.M."/>
            <person name="Souza E.M."/>
        </authorList>
    </citation>
    <scope>NUCLEOTIDE SEQUENCE [LARGE SCALE GENOMIC DNA]</scope>
    <source>
        <strain evidence="6 7">CBS 131958</strain>
    </source>
</reference>
<dbReference type="Proteomes" id="UP000038010">
    <property type="component" value="Unassembled WGS sequence"/>
</dbReference>
<dbReference type="InterPro" id="IPR045857">
    <property type="entry name" value="O16G_dom_2"/>
</dbReference>
<dbReference type="InterPro" id="IPR006047">
    <property type="entry name" value="GH13_cat_dom"/>
</dbReference>
<keyword evidence="7" id="KW-1185">Reference proteome</keyword>
<dbReference type="GO" id="GO:0004574">
    <property type="term" value="F:oligo-1,6-glucosidase activity"/>
    <property type="evidence" value="ECO:0007669"/>
    <property type="project" value="TreeGrafter"/>
</dbReference>
<dbReference type="GeneID" id="28735313"/>
<feature type="domain" description="Glycosyl hydrolase family 13 catalytic" evidence="5">
    <location>
        <begin position="51"/>
        <end position="462"/>
    </location>
</feature>
<evidence type="ECO:0000259" key="5">
    <source>
        <dbReference type="SMART" id="SM00642"/>
    </source>
</evidence>
<evidence type="ECO:0000313" key="7">
    <source>
        <dbReference type="Proteomes" id="UP000038010"/>
    </source>
</evidence>
<name>A0A0N0NLW6_9EURO</name>
<dbReference type="SUPFAM" id="SSF51445">
    <property type="entry name" value="(Trans)glycosidases"/>
    <property type="match status" value="1"/>
</dbReference>
<dbReference type="InterPro" id="IPR013780">
    <property type="entry name" value="Glyco_hydro_b"/>
</dbReference>
<dbReference type="GO" id="GO:0033934">
    <property type="term" value="F:glucan 1,4-alpha-maltotriohydrolase activity"/>
    <property type="evidence" value="ECO:0007669"/>
    <property type="project" value="TreeGrafter"/>
</dbReference>
<evidence type="ECO:0000256" key="4">
    <source>
        <dbReference type="ARBA" id="ARBA00026248"/>
    </source>
</evidence>
<dbReference type="GO" id="GO:0005987">
    <property type="term" value="P:sucrose catabolic process"/>
    <property type="evidence" value="ECO:0007669"/>
    <property type="project" value="TreeGrafter"/>
</dbReference>
<dbReference type="Gene3D" id="2.60.40.1180">
    <property type="entry name" value="Golgi alpha-mannosidase II"/>
    <property type="match status" value="1"/>
</dbReference>
<dbReference type="GO" id="GO:0000025">
    <property type="term" value="P:maltose catabolic process"/>
    <property type="evidence" value="ECO:0007669"/>
    <property type="project" value="TreeGrafter"/>
</dbReference>
<comment type="caution">
    <text evidence="6">The sequence shown here is derived from an EMBL/GenBank/DDBJ whole genome shotgun (WGS) entry which is preliminary data.</text>
</comment>
<comment type="similarity">
    <text evidence="1">Belongs to the glycosyl hydrolase 13 family.</text>
</comment>
<evidence type="ECO:0000256" key="2">
    <source>
        <dbReference type="ARBA" id="ARBA00022801"/>
    </source>
</evidence>
<dbReference type="Gene3D" id="3.20.20.80">
    <property type="entry name" value="Glycosidases"/>
    <property type="match status" value="1"/>
</dbReference>
<dbReference type="GO" id="GO:0004556">
    <property type="term" value="F:alpha-amylase activity"/>
    <property type="evidence" value="ECO:0007669"/>
    <property type="project" value="TreeGrafter"/>
</dbReference>
<keyword evidence="4" id="KW-0462">Maltose metabolism</keyword>
<dbReference type="InterPro" id="IPR017853">
    <property type="entry name" value="GH"/>
</dbReference>
<dbReference type="FunFam" id="3.90.400.10:FF:000002">
    <property type="entry name" value="Sucrose isomerase"/>
    <property type="match status" value="1"/>
</dbReference>
<dbReference type="Gene3D" id="3.90.400.10">
    <property type="entry name" value="Oligo-1,6-glucosidase, Domain 2"/>
    <property type="match status" value="1"/>
</dbReference>
<dbReference type="AlphaFoldDB" id="A0A0N0NLW6"/>
<dbReference type="GO" id="GO:0004575">
    <property type="term" value="F:sucrose alpha-glucosidase activity"/>
    <property type="evidence" value="ECO:0007669"/>
    <property type="project" value="TreeGrafter"/>
</dbReference>
<dbReference type="CDD" id="cd11333">
    <property type="entry name" value="AmyAc_SI_OligoGlu_DGase"/>
    <property type="match status" value="1"/>
</dbReference>
<proteinExistence type="inferred from homology"/>
<organism evidence="6 7">
    <name type="scientific">Cyphellophora attinorum</name>
    <dbReference type="NCBI Taxonomy" id="1664694"/>
    <lineage>
        <taxon>Eukaryota</taxon>
        <taxon>Fungi</taxon>
        <taxon>Dikarya</taxon>
        <taxon>Ascomycota</taxon>
        <taxon>Pezizomycotina</taxon>
        <taxon>Eurotiomycetes</taxon>
        <taxon>Chaetothyriomycetidae</taxon>
        <taxon>Chaetothyriales</taxon>
        <taxon>Cyphellophoraceae</taxon>
        <taxon>Cyphellophora</taxon>
    </lineage>
</organism>
<protein>
    <submittedName>
        <fullName evidence="6">Alpha-glucosidase</fullName>
    </submittedName>
</protein>
<dbReference type="Pfam" id="PF00128">
    <property type="entry name" value="Alpha-amylase"/>
    <property type="match status" value="1"/>
</dbReference>
<accession>A0A0N0NLW6</accession>
<keyword evidence="3" id="KW-0326">Glycosidase</keyword>